<proteinExistence type="predicted"/>
<evidence type="ECO:0000313" key="2">
    <source>
        <dbReference type="Proteomes" id="UP000059188"/>
    </source>
</evidence>
<sequence length="72" mass="8361">MDMVIRLLENEYSVAMGNNKVNSKTFFHSSIFIKFCHITTFITEGGRAKETQKSRYKPLKREVPIKHCEPPS</sequence>
<name>A0A0B7FGA4_THACB</name>
<protein>
    <submittedName>
        <fullName evidence="1">Uncharacterized protein</fullName>
    </submittedName>
</protein>
<reference evidence="1 2" key="1">
    <citation type="submission" date="2014-11" db="EMBL/GenBank/DDBJ databases">
        <authorList>
            <person name="Wibberg Daniel"/>
        </authorList>
    </citation>
    <scope>NUCLEOTIDE SEQUENCE [LARGE SCALE GENOMIC DNA]</scope>
    <source>
        <strain evidence="1">Rhizoctonia solani AG1-IB 7/3/14</strain>
    </source>
</reference>
<dbReference type="Proteomes" id="UP000059188">
    <property type="component" value="Unassembled WGS sequence"/>
</dbReference>
<gene>
    <name evidence="1" type="ORF">RSOLAG1IB_01242</name>
</gene>
<evidence type="ECO:0000313" key="1">
    <source>
        <dbReference type="EMBL" id="CEL55233.1"/>
    </source>
</evidence>
<keyword evidence="2" id="KW-1185">Reference proteome</keyword>
<dbReference type="EMBL" id="LN679101">
    <property type="protein sequence ID" value="CEL55233.1"/>
    <property type="molecule type" value="Genomic_DNA"/>
</dbReference>
<accession>A0A0B7FGA4</accession>
<dbReference type="AlphaFoldDB" id="A0A0B7FGA4"/>
<organism evidence="1 2">
    <name type="scientific">Thanatephorus cucumeris (strain AG1-IB / isolate 7/3/14)</name>
    <name type="common">Lettuce bottom rot fungus</name>
    <name type="synonym">Rhizoctonia solani</name>
    <dbReference type="NCBI Taxonomy" id="1108050"/>
    <lineage>
        <taxon>Eukaryota</taxon>
        <taxon>Fungi</taxon>
        <taxon>Dikarya</taxon>
        <taxon>Basidiomycota</taxon>
        <taxon>Agaricomycotina</taxon>
        <taxon>Agaricomycetes</taxon>
        <taxon>Cantharellales</taxon>
        <taxon>Ceratobasidiaceae</taxon>
        <taxon>Rhizoctonia</taxon>
        <taxon>Rhizoctonia solani AG-1</taxon>
    </lineage>
</organism>